<sequence>MTDREYPLYKIEYVEMTPAEAEESEEGLEILEVIAEVDGDPFDAINSWAKDMEWSIVNYRQVKEGIPFIYLSPTGYIELEAPK</sequence>
<dbReference type="PROSITE" id="PS00387">
    <property type="entry name" value="PPASE"/>
    <property type="match status" value="1"/>
</dbReference>
<evidence type="ECO:0000313" key="1">
    <source>
        <dbReference type="EMBL" id="MBD2536934.1"/>
    </source>
</evidence>
<keyword evidence="2" id="KW-1185">Reference proteome</keyword>
<reference evidence="1 2" key="1">
    <citation type="journal article" date="2020" name="ISME J.">
        <title>Comparative genomics reveals insights into cyanobacterial evolution and habitat adaptation.</title>
        <authorList>
            <person name="Chen M.Y."/>
            <person name="Teng W.K."/>
            <person name="Zhao L."/>
            <person name="Hu C.X."/>
            <person name="Zhou Y.K."/>
            <person name="Han B.P."/>
            <person name="Song L.R."/>
            <person name="Shu W.S."/>
        </authorList>
    </citation>
    <scope>NUCLEOTIDE SEQUENCE [LARGE SCALE GENOMIC DNA]</scope>
    <source>
        <strain evidence="1 2">FACHB-838</strain>
    </source>
</reference>
<proteinExistence type="predicted"/>
<accession>A0ABR8E5H3</accession>
<evidence type="ECO:0000313" key="2">
    <source>
        <dbReference type="Proteomes" id="UP000623440"/>
    </source>
</evidence>
<name>A0ABR8E5H3_9NOSO</name>
<dbReference type="Proteomes" id="UP000623440">
    <property type="component" value="Unassembled WGS sequence"/>
</dbReference>
<protein>
    <submittedName>
        <fullName evidence="1">Uncharacterized protein</fullName>
    </submittedName>
</protein>
<organism evidence="1 2">
    <name type="scientific">Nostoc flagelliforme FACHB-838</name>
    <dbReference type="NCBI Taxonomy" id="2692904"/>
    <lineage>
        <taxon>Bacteria</taxon>
        <taxon>Bacillati</taxon>
        <taxon>Cyanobacteriota</taxon>
        <taxon>Cyanophyceae</taxon>
        <taxon>Nostocales</taxon>
        <taxon>Nostocaceae</taxon>
        <taxon>Nostoc</taxon>
    </lineage>
</organism>
<dbReference type="EMBL" id="JACJSI010000602">
    <property type="protein sequence ID" value="MBD2536934.1"/>
    <property type="molecule type" value="Genomic_DNA"/>
</dbReference>
<gene>
    <name evidence="1" type="ORF">H6G97_50090</name>
</gene>
<dbReference type="RefSeq" id="WP_206759183.1">
    <property type="nucleotide sequence ID" value="NZ_JACJSI010000602.1"/>
</dbReference>
<comment type="caution">
    <text evidence="1">The sequence shown here is derived from an EMBL/GenBank/DDBJ whole genome shotgun (WGS) entry which is preliminary data.</text>
</comment>